<dbReference type="OrthoDB" id="307404at2157"/>
<comment type="caution">
    <text evidence="2">The sequence shown here is derived from an EMBL/GenBank/DDBJ whole genome shotgun (WGS) entry which is preliminary data.</text>
</comment>
<dbReference type="InterPro" id="IPR006016">
    <property type="entry name" value="UspA"/>
</dbReference>
<dbReference type="Pfam" id="PF00582">
    <property type="entry name" value="Usp"/>
    <property type="match status" value="1"/>
</dbReference>
<dbReference type="AlphaFoldDB" id="A0A8J7Y5S5"/>
<dbReference type="RefSeq" id="WP_162318080.1">
    <property type="nucleotide sequence ID" value="NZ_JAHQXF010000002.1"/>
</dbReference>
<feature type="domain" description="UspA" evidence="1">
    <location>
        <begin position="1"/>
        <end position="146"/>
    </location>
</feature>
<gene>
    <name evidence="2" type="ORF">KTS45_13655</name>
</gene>
<protein>
    <submittedName>
        <fullName evidence="2">Universal stress protein</fullName>
    </submittedName>
</protein>
<reference evidence="2 3" key="1">
    <citation type="submission" date="2021-06" db="EMBL/GenBank/DDBJ databases">
        <title>New haloarchaea isolates fom saline soil.</title>
        <authorList>
            <person name="Duran-Viseras A."/>
            <person name="Sanchez-Porro C.S."/>
            <person name="Ventosa A."/>
        </authorList>
    </citation>
    <scope>NUCLEOTIDE SEQUENCE [LARGE SCALE GENOMIC DNA]</scope>
    <source>
        <strain evidence="2 3">JCM 183640</strain>
    </source>
</reference>
<dbReference type="Proteomes" id="UP000766550">
    <property type="component" value="Unassembled WGS sequence"/>
</dbReference>
<dbReference type="Gene3D" id="3.40.50.620">
    <property type="entry name" value="HUPs"/>
    <property type="match status" value="1"/>
</dbReference>
<dbReference type="EMBL" id="JAHQXF010000002">
    <property type="protein sequence ID" value="MBV0925245.1"/>
    <property type="molecule type" value="Genomic_DNA"/>
</dbReference>
<organism evidence="2 3">
    <name type="scientific">Haloarcula limicola</name>
    <dbReference type="NCBI Taxonomy" id="1429915"/>
    <lineage>
        <taxon>Archaea</taxon>
        <taxon>Methanobacteriati</taxon>
        <taxon>Methanobacteriota</taxon>
        <taxon>Stenosarchaea group</taxon>
        <taxon>Halobacteria</taxon>
        <taxon>Halobacteriales</taxon>
        <taxon>Haloarculaceae</taxon>
        <taxon>Haloarcula</taxon>
    </lineage>
</organism>
<evidence type="ECO:0000313" key="3">
    <source>
        <dbReference type="Proteomes" id="UP000766550"/>
    </source>
</evidence>
<proteinExistence type="predicted"/>
<sequence>MKRALVVVEPTETAKDLVYEAGTLAEGVDAEAVLLHVTTEEAYSARRGAMESIPDATTKYTPGEAERGATEFAEDIGGEVLADLDVEYEAAGAVGDEADEVLQAAEAHDCDHVFLPGRQRSPTGKALFGDATQRVILDFGGPVTVVTE</sequence>
<evidence type="ECO:0000313" key="2">
    <source>
        <dbReference type="EMBL" id="MBV0925245.1"/>
    </source>
</evidence>
<keyword evidence="3" id="KW-1185">Reference proteome</keyword>
<accession>A0A8J7Y5S5</accession>
<dbReference type="CDD" id="cd00293">
    <property type="entry name" value="USP-like"/>
    <property type="match status" value="1"/>
</dbReference>
<name>A0A8J7Y5S5_9EURY</name>
<dbReference type="SUPFAM" id="SSF52402">
    <property type="entry name" value="Adenine nucleotide alpha hydrolases-like"/>
    <property type="match status" value="1"/>
</dbReference>
<evidence type="ECO:0000259" key="1">
    <source>
        <dbReference type="Pfam" id="PF00582"/>
    </source>
</evidence>
<dbReference type="InterPro" id="IPR014729">
    <property type="entry name" value="Rossmann-like_a/b/a_fold"/>
</dbReference>